<dbReference type="PROSITE" id="PS50181">
    <property type="entry name" value="FBOX"/>
    <property type="match status" value="1"/>
</dbReference>
<dbReference type="SUPFAM" id="SSF81383">
    <property type="entry name" value="F-box domain"/>
    <property type="match status" value="1"/>
</dbReference>
<evidence type="ECO:0000313" key="4">
    <source>
        <dbReference type="Proteomes" id="UP000541558"/>
    </source>
</evidence>
<dbReference type="InterPro" id="IPR001810">
    <property type="entry name" value="F-box_dom"/>
</dbReference>
<feature type="region of interest" description="Disordered" evidence="1">
    <location>
        <begin position="505"/>
        <end position="525"/>
    </location>
</feature>
<reference evidence="3 4" key="1">
    <citation type="journal article" date="2020" name="ISME J.">
        <title>Uncovering the hidden diversity of litter-decomposition mechanisms in mushroom-forming fungi.</title>
        <authorList>
            <person name="Floudas D."/>
            <person name="Bentzer J."/>
            <person name="Ahren D."/>
            <person name="Johansson T."/>
            <person name="Persson P."/>
            <person name="Tunlid A."/>
        </authorList>
    </citation>
    <scope>NUCLEOTIDE SEQUENCE [LARGE SCALE GENOMIC DNA]</scope>
    <source>
        <strain evidence="3 4">CBS 175.51</strain>
    </source>
</reference>
<feature type="compositionally biased region" description="Low complexity" evidence="1">
    <location>
        <begin position="506"/>
        <end position="523"/>
    </location>
</feature>
<evidence type="ECO:0000256" key="1">
    <source>
        <dbReference type="SAM" id="MobiDB-lite"/>
    </source>
</evidence>
<name>A0A8H5FN18_9AGAR</name>
<dbReference type="AlphaFoldDB" id="A0A8H5FN18"/>
<evidence type="ECO:0000259" key="2">
    <source>
        <dbReference type="PROSITE" id="PS50181"/>
    </source>
</evidence>
<gene>
    <name evidence="3" type="ORF">D9611_001772</name>
</gene>
<sequence length="568" mass="62806">MPVRTRAQRRGDRPILPHEVWCNAFEQMEPSEVLFLGQVSRTLRTLVSEKSVWRAILRSVCRKYDLFGPSFPVEEMSVKELQRAALGPELFKALVARHSWPADELHEAQILVPASDLTPFRKRGFKMGGSRSVKFMWVRHLVPGGRFLFQVTQAPNKAADGSFTVQLWDLGVPGSSPLRKPSLMAEIKNGKPAGLNVTAVTAMVDPGNDVSLRVATYLSGYGTGCMIKIHAVSPSDLIFKCLAELHITNLIHNLHVSNPIVSGDVMLIRVNNTVVLWNFICHSYAAIPIAPIPTQKYSSDEHIVFAGDFVMVFRRGAQWGIHVWEVPALASFTRITGRSLSIVEAVTVLPDALLPIPFPEPKGRHWHGINVPQSGLQTLPLTFDVFSAPWKKRSHPVTWVGPTSRTITSCLRCTIGTQRVGTVTNSTRRSVDMLSVDTMASFKIQAPVTGASWTSPQFAPSLSDSSLSFAFLNSRIIEHKSGDDYRVSKQHNFAYSLGTFTPLPTGPSSSSAQNASQPGQAASVSVTRFYEPDRRRQWSQRWSACVASGRMVDMACEGGDVHLLDYLY</sequence>
<protein>
    <recommendedName>
        <fullName evidence="2">F-box domain-containing protein</fullName>
    </recommendedName>
</protein>
<proteinExistence type="predicted"/>
<organism evidence="3 4">
    <name type="scientific">Ephemerocybe angulata</name>
    <dbReference type="NCBI Taxonomy" id="980116"/>
    <lineage>
        <taxon>Eukaryota</taxon>
        <taxon>Fungi</taxon>
        <taxon>Dikarya</taxon>
        <taxon>Basidiomycota</taxon>
        <taxon>Agaricomycotina</taxon>
        <taxon>Agaricomycetes</taxon>
        <taxon>Agaricomycetidae</taxon>
        <taxon>Agaricales</taxon>
        <taxon>Agaricineae</taxon>
        <taxon>Psathyrellaceae</taxon>
        <taxon>Ephemerocybe</taxon>
    </lineage>
</organism>
<accession>A0A8H5FN18</accession>
<dbReference type="Pfam" id="PF00646">
    <property type="entry name" value="F-box"/>
    <property type="match status" value="1"/>
</dbReference>
<keyword evidence="4" id="KW-1185">Reference proteome</keyword>
<dbReference type="OrthoDB" id="3145038at2759"/>
<dbReference type="EMBL" id="JAACJK010000001">
    <property type="protein sequence ID" value="KAF5342433.1"/>
    <property type="molecule type" value="Genomic_DNA"/>
</dbReference>
<evidence type="ECO:0000313" key="3">
    <source>
        <dbReference type="EMBL" id="KAF5342433.1"/>
    </source>
</evidence>
<dbReference type="InterPro" id="IPR036047">
    <property type="entry name" value="F-box-like_dom_sf"/>
</dbReference>
<comment type="caution">
    <text evidence="3">The sequence shown here is derived from an EMBL/GenBank/DDBJ whole genome shotgun (WGS) entry which is preliminary data.</text>
</comment>
<feature type="domain" description="F-box" evidence="2">
    <location>
        <begin position="16"/>
        <end position="56"/>
    </location>
</feature>
<dbReference type="Proteomes" id="UP000541558">
    <property type="component" value="Unassembled WGS sequence"/>
</dbReference>